<dbReference type="EMBL" id="BMPE01000032">
    <property type="protein sequence ID" value="GGL19507.1"/>
    <property type="molecule type" value="Genomic_DNA"/>
</dbReference>
<gene>
    <name evidence="4" type="ORF">GCM10010844_43060</name>
</gene>
<dbReference type="Pfam" id="PF07992">
    <property type="entry name" value="Pyr_redox_2"/>
    <property type="match status" value="2"/>
</dbReference>
<protein>
    <recommendedName>
        <fullName evidence="3">FAD/NAD(P)-binding domain-containing protein</fullName>
    </recommendedName>
</protein>
<dbReference type="InterPro" id="IPR036188">
    <property type="entry name" value="FAD/NAD-bd_sf"/>
</dbReference>
<dbReference type="PANTHER" id="PTHR48105">
    <property type="entry name" value="THIOREDOXIN REDUCTASE 1-RELATED-RELATED"/>
    <property type="match status" value="1"/>
</dbReference>
<accession>A0ABQ2FRJ3</accession>
<evidence type="ECO:0000313" key="5">
    <source>
        <dbReference type="Proteomes" id="UP000604341"/>
    </source>
</evidence>
<keyword evidence="2" id="KW-0560">Oxidoreductase</keyword>
<evidence type="ECO:0000313" key="4">
    <source>
        <dbReference type="EMBL" id="GGL19507.1"/>
    </source>
</evidence>
<feature type="domain" description="FAD/NAD(P)-binding" evidence="3">
    <location>
        <begin position="180"/>
        <end position="284"/>
    </location>
</feature>
<dbReference type="SUPFAM" id="SSF51905">
    <property type="entry name" value="FAD/NAD(P)-binding domain"/>
    <property type="match status" value="1"/>
</dbReference>
<reference evidence="5" key="1">
    <citation type="journal article" date="2019" name="Int. J. Syst. Evol. Microbiol.">
        <title>The Global Catalogue of Microorganisms (GCM) 10K type strain sequencing project: providing services to taxonomists for standard genome sequencing and annotation.</title>
        <authorList>
            <consortium name="The Broad Institute Genomics Platform"/>
            <consortium name="The Broad Institute Genome Sequencing Center for Infectious Disease"/>
            <person name="Wu L."/>
            <person name="Ma J."/>
        </authorList>
    </citation>
    <scope>NUCLEOTIDE SEQUENCE [LARGE SCALE GENOMIC DNA]</scope>
    <source>
        <strain evidence="5">JCM 19173</strain>
    </source>
</reference>
<sequence length="309" mass="32335">MLFDALVIGGSYAGLSGAMQIARSGRPVCVLDGGQPRNRFAAHSHGFFGQDGRPPRHMIADARADLAAYPNVTVLDTLATTAQRDAEGFTVTLASGEVLRARTLLLAHGVVDQLPDLPGVAERWGQTVLHCPYCHGYEVRGARLGVLSVTPLSTHQALLISDWGPVTFFLNGHPQPDAVTLAKFAERGITIEPEEVVGVEGAASTLDGLRLIDGRLIPVDALFLASHIRPATDLAEQLGCAFEEGPQGVWIQTDASRQTTVPGVYAAGDLTSRGGNASLAAADGVLAGVSLHQALIFGPLSALAQVAPD</sequence>
<feature type="domain" description="FAD/NAD(P)-binding" evidence="3">
    <location>
        <begin position="4"/>
        <end position="134"/>
    </location>
</feature>
<dbReference type="InterPro" id="IPR050097">
    <property type="entry name" value="Ferredoxin-NADP_redctase_2"/>
</dbReference>
<dbReference type="RefSeq" id="WP_189071019.1">
    <property type="nucleotide sequence ID" value="NZ_BMPE01000032.1"/>
</dbReference>
<comment type="caution">
    <text evidence="4">The sequence shown here is derived from an EMBL/GenBank/DDBJ whole genome shotgun (WGS) entry which is preliminary data.</text>
</comment>
<dbReference type="Gene3D" id="3.50.50.60">
    <property type="entry name" value="FAD/NAD(P)-binding domain"/>
    <property type="match status" value="2"/>
</dbReference>
<dbReference type="PRINTS" id="PR00368">
    <property type="entry name" value="FADPNR"/>
</dbReference>
<dbReference type="InterPro" id="IPR023753">
    <property type="entry name" value="FAD/NAD-binding_dom"/>
</dbReference>
<keyword evidence="1" id="KW-0285">Flavoprotein</keyword>
<dbReference type="Proteomes" id="UP000604341">
    <property type="component" value="Unassembled WGS sequence"/>
</dbReference>
<name>A0ABQ2FRJ3_9DEIO</name>
<keyword evidence="5" id="KW-1185">Reference proteome</keyword>
<proteinExistence type="predicted"/>
<evidence type="ECO:0000256" key="1">
    <source>
        <dbReference type="ARBA" id="ARBA00022630"/>
    </source>
</evidence>
<evidence type="ECO:0000256" key="2">
    <source>
        <dbReference type="ARBA" id="ARBA00023002"/>
    </source>
</evidence>
<dbReference type="PRINTS" id="PR00469">
    <property type="entry name" value="PNDRDTASEII"/>
</dbReference>
<organism evidence="4 5">
    <name type="scientific">Deinococcus radiotolerans</name>
    <dbReference type="NCBI Taxonomy" id="1309407"/>
    <lineage>
        <taxon>Bacteria</taxon>
        <taxon>Thermotogati</taxon>
        <taxon>Deinococcota</taxon>
        <taxon>Deinococci</taxon>
        <taxon>Deinococcales</taxon>
        <taxon>Deinococcaceae</taxon>
        <taxon>Deinococcus</taxon>
    </lineage>
</organism>
<evidence type="ECO:0000259" key="3">
    <source>
        <dbReference type="Pfam" id="PF07992"/>
    </source>
</evidence>